<accession>A0A1J5Q591</accession>
<dbReference type="NCBIfam" id="NF001380">
    <property type="entry name" value="PRK00279.1-2"/>
    <property type="match status" value="1"/>
</dbReference>
<keyword evidence="3 5" id="KW-0418">Kinase</keyword>
<feature type="domain" description="Adenylate kinase active site lid" evidence="4">
    <location>
        <begin position="127"/>
        <end position="162"/>
    </location>
</feature>
<dbReference type="InterPro" id="IPR007862">
    <property type="entry name" value="Adenylate_kinase_lid-dom"/>
</dbReference>
<dbReference type="PRINTS" id="PR00094">
    <property type="entry name" value="ADENYLTKNASE"/>
</dbReference>
<dbReference type="InterPro" id="IPR033690">
    <property type="entry name" value="Adenylat_kinase_CS"/>
</dbReference>
<dbReference type="PROSITE" id="PS00113">
    <property type="entry name" value="ADENYLATE_KINASE"/>
    <property type="match status" value="1"/>
</dbReference>
<reference evidence="5" key="1">
    <citation type="submission" date="2016-10" db="EMBL/GenBank/DDBJ databases">
        <title>Sequence of Gallionella enrichment culture.</title>
        <authorList>
            <person name="Poehlein A."/>
            <person name="Muehling M."/>
            <person name="Daniel R."/>
        </authorList>
    </citation>
    <scope>NUCLEOTIDE SEQUENCE</scope>
</reference>
<sequence length="218" mass="23916">MRLVLVGPPGAGKGTQAQFLSEHFSIPHIATGDIFRANLRSGTPLGLEAKRYMDSGELVPDSVTNAMVADRLMEADAANGFLLDGFPRNVVQAEVLDAFLSDRGIQLDAAVEFTVDPAEIIRRLAGRRTCRNCGRAWHLESDAPSKPDICDDCGGEIYQRDDDNEEIIRRRLEVYAEQTEPIIGYYRHQGLLISVSAMGEIGEITNRTISALRAAVSK</sequence>
<organism evidence="5">
    <name type="scientific">mine drainage metagenome</name>
    <dbReference type="NCBI Taxonomy" id="410659"/>
    <lineage>
        <taxon>unclassified sequences</taxon>
        <taxon>metagenomes</taxon>
        <taxon>ecological metagenomes</taxon>
    </lineage>
</organism>
<dbReference type="GO" id="GO:0005524">
    <property type="term" value="F:ATP binding"/>
    <property type="evidence" value="ECO:0007669"/>
    <property type="project" value="InterPro"/>
</dbReference>
<evidence type="ECO:0000256" key="3">
    <source>
        <dbReference type="ARBA" id="ARBA00022777"/>
    </source>
</evidence>
<dbReference type="NCBIfam" id="TIGR01351">
    <property type="entry name" value="adk"/>
    <property type="match status" value="1"/>
</dbReference>
<keyword evidence="2" id="KW-0547">Nucleotide-binding</keyword>
<dbReference type="SUPFAM" id="SSF52540">
    <property type="entry name" value="P-loop containing nucleoside triphosphate hydrolases"/>
    <property type="match status" value="1"/>
</dbReference>
<protein>
    <submittedName>
        <fullName evidence="5">Adenylate kinase</fullName>
        <ecNumber evidence="5">2.7.4.3</ecNumber>
    </submittedName>
</protein>
<dbReference type="HAMAP" id="MF_00235">
    <property type="entry name" value="Adenylate_kinase_Adk"/>
    <property type="match status" value="1"/>
</dbReference>
<evidence type="ECO:0000313" key="5">
    <source>
        <dbReference type="EMBL" id="OIQ78536.1"/>
    </source>
</evidence>
<dbReference type="Pfam" id="PF05191">
    <property type="entry name" value="ADK_lid"/>
    <property type="match status" value="1"/>
</dbReference>
<comment type="caution">
    <text evidence="5">The sequence shown here is derived from an EMBL/GenBank/DDBJ whole genome shotgun (WGS) entry which is preliminary data.</text>
</comment>
<dbReference type="NCBIfam" id="NF001381">
    <property type="entry name" value="PRK00279.1-3"/>
    <property type="match status" value="1"/>
</dbReference>
<proteinExistence type="inferred from homology"/>
<dbReference type="Pfam" id="PF00406">
    <property type="entry name" value="ADK"/>
    <property type="match status" value="1"/>
</dbReference>
<dbReference type="PANTHER" id="PTHR23359">
    <property type="entry name" value="NUCLEOTIDE KINASE"/>
    <property type="match status" value="1"/>
</dbReference>
<name>A0A1J5Q591_9ZZZZ</name>
<dbReference type="EC" id="2.7.4.3" evidence="5"/>
<keyword evidence="1 5" id="KW-0808">Transferase</keyword>
<dbReference type="InterPro" id="IPR027417">
    <property type="entry name" value="P-loop_NTPase"/>
</dbReference>
<dbReference type="InterPro" id="IPR000850">
    <property type="entry name" value="Adenylat/UMP-CMP_kin"/>
</dbReference>
<dbReference type="EMBL" id="MLJW01001382">
    <property type="protein sequence ID" value="OIQ78536.1"/>
    <property type="molecule type" value="Genomic_DNA"/>
</dbReference>
<evidence type="ECO:0000259" key="4">
    <source>
        <dbReference type="Pfam" id="PF05191"/>
    </source>
</evidence>
<dbReference type="GO" id="GO:0004017">
    <property type="term" value="F:AMP kinase activity"/>
    <property type="evidence" value="ECO:0007669"/>
    <property type="project" value="UniProtKB-EC"/>
</dbReference>
<dbReference type="FunFam" id="3.40.50.300:FF:000106">
    <property type="entry name" value="Adenylate kinase mitochondrial"/>
    <property type="match status" value="1"/>
</dbReference>
<dbReference type="Gene3D" id="3.40.50.300">
    <property type="entry name" value="P-loop containing nucleotide triphosphate hydrolases"/>
    <property type="match status" value="1"/>
</dbReference>
<dbReference type="AlphaFoldDB" id="A0A1J5Q591"/>
<dbReference type="InterPro" id="IPR006259">
    <property type="entry name" value="Adenyl_kin_sub"/>
</dbReference>
<gene>
    <name evidence="5" type="primary">adk_16</name>
    <name evidence="5" type="ORF">GALL_397590</name>
</gene>
<evidence type="ECO:0000256" key="2">
    <source>
        <dbReference type="ARBA" id="ARBA00022741"/>
    </source>
</evidence>
<evidence type="ECO:0000256" key="1">
    <source>
        <dbReference type="ARBA" id="ARBA00022679"/>
    </source>
</evidence>
<dbReference type="CDD" id="cd01428">
    <property type="entry name" value="ADK"/>
    <property type="match status" value="1"/>
</dbReference>
<dbReference type="NCBIfam" id="NF011100">
    <property type="entry name" value="PRK14527.1"/>
    <property type="match status" value="1"/>
</dbReference>